<dbReference type="Proteomes" id="UP001597294">
    <property type="component" value="Unassembled WGS sequence"/>
</dbReference>
<dbReference type="InterPro" id="IPR010656">
    <property type="entry name" value="DctM"/>
</dbReference>
<dbReference type="NCBIfam" id="TIGR02123">
    <property type="entry name" value="TRAP_fused"/>
    <property type="match status" value="1"/>
</dbReference>
<dbReference type="PANTHER" id="PTHR43849:SF2">
    <property type="entry name" value="BLL3936 PROTEIN"/>
    <property type="match status" value="1"/>
</dbReference>
<comment type="caution">
    <text evidence="4">The sequence shown here is derived from an EMBL/GenBank/DDBJ whole genome shotgun (WGS) entry which is preliminary data.</text>
</comment>
<feature type="transmembrane region" description="Helical" evidence="2">
    <location>
        <begin position="354"/>
        <end position="371"/>
    </location>
</feature>
<keyword evidence="1" id="KW-0997">Cell inner membrane</keyword>
<feature type="transmembrane region" description="Helical" evidence="2">
    <location>
        <begin position="664"/>
        <end position="693"/>
    </location>
</feature>
<name>A0ABW5BI74_9PROT</name>
<keyword evidence="1" id="KW-1003">Cell membrane</keyword>
<feature type="transmembrane region" description="Helical" evidence="2">
    <location>
        <begin position="606"/>
        <end position="624"/>
    </location>
</feature>
<feature type="transmembrane region" description="Helical" evidence="2">
    <location>
        <begin position="451"/>
        <end position="478"/>
    </location>
</feature>
<comment type="subcellular location">
    <subcellularLocation>
        <location evidence="1">Cell inner membrane</location>
        <topology evidence="1">Multi-pass membrane protein</topology>
    </subcellularLocation>
</comment>
<accession>A0ABW5BI74</accession>
<feature type="transmembrane region" description="Helical" evidence="2">
    <location>
        <begin position="630"/>
        <end position="652"/>
    </location>
</feature>
<evidence type="ECO:0000256" key="2">
    <source>
        <dbReference type="SAM" id="Phobius"/>
    </source>
</evidence>
<feature type="transmembrane region" description="Helical" evidence="2">
    <location>
        <begin position="414"/>
        <end position="439"/>
    </location>
</feature>
<protein>
    <submittedName>
        <fullName evidence="4">TRAP transporter permease</fullName>
    </submittedName>
</protein>
<dbReference type="InterPro" id="IPR011853">
    <property type="entry name" value="TRAP_DctM-Dct_fused"/>
</dbReference>
<feature type="transmembrane region" description="Helical" evidence="2">
    <location>
        <begin position="184"/>
        <end position="207"/>
    </location>
</feature>
<keyword evidence="2" id="KW-1133">Transmembrane helix</keyword>
<feature type="transmembrane region" description="Helical" evidence="2">
    <location>
        <begin position="57"/>
        <end position="75"/>
    </location>
</feature>
<feature type="transmembrane region" description="Helical" evidence="2">
    <location>
        <begin position="377"/>
        <end position="393"/>
    </location>
</feature>
<feature type="transmembrane region" description="Helical" evidence="2">
    <location>
        <begin position="29"/>
        <end position="50"/>
    </location>
</feature>
<organism evidence="4 5">
    <name type="scientific">Kiloniella antarctica</name>
    <dbReference type="NCBI Taxonomy" id="1550907"/>
    <lineage>
        <taxon>Bacteria</taxon>
        <taxon>Pseudomonadati</taxon>
        <taxon>Pseudomonadota</taxon>
        <taxon>Alphaproteobacteria</taxon>
        <taxon>Rhodospirillales</taxon>
        <taxon>Kiloniellaceae</taxon>
        <taxon>Kiloniella</taxon>
    </lineage>
</organism>
<keyword evidence="1" id="KW-0813">Transport</keyword>
<evidence type="ECO:0000313" key="4">
    <source>
        <dbReference type="EMBL" id="MFD2204305.1"/>
    </source>
</evidence>
<feature type="transmembrane region" description="Helical" evidence="2">
    <location>
        <begin position="304"/>
        <end position="328"/>
    </location>
</feature>
<dbReference type="Pfam" id="PF06808">
    <property type="entry name" value="DctM"/>
    <property type="match status" value="1"/>
</dbReference>
<feature type="transmembrane region" description="Helical" evidence="2">
    <location>
        <begin position="114"/>
        <end position="133"/>
    </location>
</feature>
<keyword evidence="2" id="KW-0472">Membrane</keyword>
<keyword evidence="5" id="KW-1185">Reference proteome</keyword>
<proteinExistence type="predicted"/>
<feature type="transmembrane region" description="Helical" evidence="2">
    <location>
        <begin position="485"/>
        <end position="504"/>
    </location>
</feature>
<sequence length="704" mass="74949">MSQQTSTPEVELGEHEAIVRGDGGWIGKAVFGLGVLISLMHIYFNVFAVIPGLWQNALHFAGFVLMGALIYPMFGNGKNKLLIGVDIFIGLLGAFAALYMISMEDAIYARGVRLDTTEWILGTILLLMAIEFTRRTTGWIIPVLIILALTYIGWWGALIDGVFKFKGLHTETILFRSVFGDDALFGNIARISSTFVFMFILFGAFLVRSGAGEFIIDLARVVAGRSVGAPGLVAVFASGLTGTISGSAVANTASTGVITIPLMKKAGFPARFAGGVEAAASTGGQLMPPIMGAGAFVMANYTQIPYTTIIAVSFLPAILYFATVAFFVRMEAKRSNVHVVEGEIETAKEVLKRGGLPFLLPITLLIALLTIGYTPTYAAGFAIIGVIVASWLTPNKMGIRAVLEALALGARNMVMTGILLCAVGLIVNVITTAGIGSTFSLMITSWSGDSLIIAMVLIGLASLVLGMGLPVTASYIVLGTLSAPALFALIADGMLVDIIASGALSDEAKAIFMLAAPERLAEIGLPMSTDAARGILALVPVDMSGTLREMVLDEDTKLYALLSAHMIIFWLSQDSNVTPPLCLTAFAAAAIAKSPPMATGVQAWKVAKGLYIVPLLFAYTPFLGGEWYEVLQIFGFSFVGLYAVTGSLQGYLEEKLNWLERGFVLVMGAVLLWPIGLEIHLAALGIFVLFFFWNKKEAPELIAS</sequence>
<evidence type="ECO:0000256" key="1">
    <source>
        <dbReference type="RuleBase" id="RU369079"/>
    </source>
</evidence>
<gene>
    <name evidence="4" type="ORF">ACFSKO_01710</name>
</gene>
<dbReference type="PANTHER" id="PTHR43849">
    <property type="entry name" value="BLL3936 PROTEIN"/>
    <property type="match status" value="1"/>
</dbReference>
<reference evidence="5" key="1">
    <citation type="journal article" date="2019" name="Int. J. Syst. Evol. Microbiol.">
        <title>The Global Catalogue of Microorganisms (GCM) 10K type strain sequencing project: providing services to taxonomists for standard genome sequencing and annotation.</title>
        <authorList>
            <consortium name="The Broad Institute Genomics Platform"/>
            <consortium name="The Broad Institute Genome Sequencing Center for Infectious Disease"/>
            <person name="Wu L."/>
            <person name="Ma J."/>
        </authorList>
    </citation>
    <scope>NUCLEOTIDE SEQUENCE [LARGE SCALE GENOMIC DNA]</scope>
    <source>
        <strain evidence="5">CGMCC 4.7192</strain>
    </source>
</reference>
<dbReference type="EMBL" id="JBHUII010000001">
    <property type="protein sequence ID" value="MFD2204305.1"/>
    <property type="molecule type" value="Genomic_DNA"/>
</dbReference>
<keyword evidence="2" id="KW-0812">Transmembrane</keyword>
<comment type="function">
    <text evidence="1">Part of the tripartite ATP-independent periplasmic (TRAP) transport system.</text>
</comment>
<evidence type="ECO:0000259" key="3">
    <source>
        <dbReference type="Pfam" id="PF06808"/>
    </source>
</evidence>
<feature type="domain" description="TRAP C4-dicarboxylate transport system permease DctM subunit" evidence="3">
    <location>
        <begin position="125"/>
        <end position="621"/>
    </location>
</feature>
<dbReference type="RefSeq" id="WP_380247752.1">
    <property type="nucleotide sequence ID" value="NZ_JBHUII010000001.1"/>
</dbReference>
<feature type="transmembrane region" description="Helical" evidence="2">
    <location>
        <begin position="81"/>
        <end position="102"/>
    </location>
</feature>
<feature type="transmembrane region" description="Helical" evidence="2">
    <location>
        <begin position="139"/>
        <end position="163"/>
    </location>
</feature>
<evidence type="ECO:0000313" key="5">
    <source>
        <dbReference type="Proteomes" id="UP001597294"/>
    </source>
</evidence>